<dbReference type="InterPro" id="IPR017452">
    <property type="entry name" value="GPCR_Rhodpsn_7TM"/>
</dbReference>
<dbReference type="EMBL" id="CAJNYU010003637">
    <property type="protein sequence ID" value="CAF3689770.1"/>
    <property type="molecule type" value="Genomic_DNA"/>
</dbReference>
<keyword evidence="5" id="KW-0245">EGF-like domain</keyword>
<evidence type="ECO:0008006" key="14">
    <source>
        <dbReference type="Google" id="ProtNLM"/>
    </source>
</evidence>
<dbReference type="Gene3D" id="2.10.25.10">
    <property type="entry name" value="Laminin"/>
    <property type="match status" value="1"/>
</dbReference>
<evidence type="ECO:0000313" key="11">
    <source>
        <dbReference type="EMBL" id="CAF4499757.1"/>
    </source>
</evidence>
<dbReference type="GO" id="GO:0016020">
    <property type="term" value="C:membrane"/>
    <property type="evidence" value="ECO:0007669"/>
    <property type="project" value="UniProtKB-SubCell"/>
</dbReference>
<evidence type="ECO:0000256" key="2">
    <source>
        <dbReference type="ARBA" id="ARBA00022692"/>
    </source>
</evidence>
<feature type="transmembrane region" description="Helical" evidence="6">
    <location>
        <begin position="189"/>
        <end position="211"/>
    </location>
</feature>
<evidence type="ECO:0000313" key="12">
    <source>
        <dbReference type="EMBL" id="CAF4751160.1"/>
    </source>
</evidence>
<feature type="disulfide bond" evidence="5">
    <location>
        <begin position="16"/>
        <end position="33"/>
    </location>
</feature>
<dbReference type="PROSITE" id="PS50026">
    <property type="entry name" value="EGF_3"/>
    <property type="match status" value="1"/>
</dbReference>
<comment type="caution">
    <text evidence="10">The sequence shown here is derived from an EMBL/GenBank/DDBJ whole genome shotgun (WGS) entry which is preliminary data.</text>
</comment>
<feature type="transmembrane region" description="Helical" evidence="6">
    <location>
        <begin position="231"/>
        <end position="257"/>
    </location>
</feature>
<evidence type="ECO:0000313" key="9">
    <source>
        <dbReference type="EMBL" id="CAF3464507.1"/>
    </source>
</evidence>
<dbReference type="EMBL" id="CAJOBS010001668">
    <property type="protein sequence ID" value="CAF4751160.1"/>
    <property type="molecule type" value="Genomic_DNA"/>
</dbReference>
<keyword evidence="2 6" id="KW-0812">Transmembrane</keyword>
<comment type="caution">
    <text evidence="5">Lacks conserved residue(s) required for the propagation of feature annotation.</text>
</comment>
<dbReference type="SUPFAM" id="SSF81321">
    <property type="entry name" value="Family A G protein-coupled receptor-like"/>
    <property type="match status" value="1"/>
</dbReference>
<evidence type="ECO:0000259" key="7">
    <source>
        <dbReference type="PROSITE" id="PS50026"/>
    </source>
</evidence>
<evidence type="ECO:0000313" key="10">
    <source>
        <dbReference type="EMBL" id="CAF3689770.1"/>
    </source>
</evidence>
<keyword evidence="4 6" id="KW-0472">Membrane</keyword>
<feature type="disulfide bond" evidence="5">
    <location>
        <begin position="35"/>
        <end position="44"/>
    </location>
</feature>
<feature type="transmembrane region" description="Helical" evidence="6">
    <location>
        <begin position="150"/>
        <end position="168"/>
    </location>
</feature>
<evidence type="ECO:0000256" key="3">
    <source>
        <dbReference type="ARBA" id="ARBA00022989"/>
    </source>
</evidence>
<accession>A0A818UCN2</accession>
<dbReference type="PROSITE" id="PS50262">
    <property type="entry name" value="G_PROTEIN_RECEP_F1_2"/>
    <property type="match status" value="1"/>
</dbReference>
<organism evidence="10 13">
    <name type="scientific">Rotaria socialis</name>
    <dbReference type="NCBI Taxonomy" id="392032"/>
    <lineage>
        <taxon>Eukaryota</taxon>
        <taxon>Metazoa</taxon>
        <taxon>Spiralia</taxon>
        <taxon>Gnathifera</taxon>
        <taxon>Rotifera</taxon>
        <taxon>Eurotatoria</taxon>
        <taxon>Bdelloidea</taxon>
        <taxon>Philodinida</taxon>
        <taxon>Philodinidae</taxon>
        <taxon>Rotaria</taxon>
    </lineage>
</organism>
<evidence type="ECO:0000259" key="8">
    <source>
        <dbReference type="PROSITE" id="PS50262"/>
    </source>
</evidence>
<evidence type="ECO:0000256" key="1">
    <source>
        <dbReference type="ARBA" id="ARBA00004370"/>
    </source>
</evidence>
<keyword evidence="3 6" id="KW-1133">Transmembrane helix</keyword>
<keyword evidence="5" id="KW-1015">Disulfide bond</keyword>
<comment type="subcellular location">
    <subcellularLocation>
        <location evidence="1">Membrane</location>
    </subcellularLocation>
</comment>
<evidence type="ECO:0000256" key="6">
    <source>
        <dbReference type="SAM" id="Phobius"/>
    </source>
</evidence>
<feature type="transmembrane region" description="Helical" evidence="6">
    <location>
        <begin position="105"/>
        <end position="130"/>
    </location>
</feature>
<dbReference type="PROSITE" id="PS00022">
    <property type="entry name" value="EGF_1"/>
    <property type="match status" value="1"/>
</dbReference>
<feature type="transmembrane region" description="Helical" evidence="6">
    <location>
        <begin position="288"/>
        <end position="309"/>
    </location>
</feature>
<dbReference type="InterPro" id="IPR000742">
    <property type="entry name" value="EGF"/>
</dbReference>
<dbReference type="EMBL" id="CAJOBQ010001588">
    <property type="protein sequence ID" value="CAF4499757.1"/>
    <property type="molecule type" value="Genomic_DNA"/>
</dbReference>
<sequence>MSVRNFTRCSTENNICVEDHGYCVFTETSKPRCLCLPCFTGTHCEAELSKNLWSYFVPVDAVTSNASSIHAIMTVLFGAFLIINGILCLQTYLCRRIRKTNLGIYLIMLSIVSIFIGLLHLIFNLIYLHSTELSQSYLFGDLNCLIYSKYVYIPLVAMYNWFIASVAIERVLVECCRNYGLHDSRLRSVIFSAAIIIICPLTTLPGIFTVRENQPPELRFIQCINFTPLGYILYITITRIHLLAFYFIYIVMNTVVLEHLLRHRRRFVDSDSLPVQVYLILRKHKDFFIPYLIQAVGQFPALLMDFIMTCSTANTILVARLTLVVAALQIVPFAITFYLYIYLSPVYWSEFWNSSPIGKCLLKVKEKPQIVYSTIIINNNNPSETHL</sequence>
<proteinExistence type="predicted"/>
<evidence type="ECO:0000256" key="4">
    <source>
        <dbReference type="ARBA" id="ARBA00023136"/>
    </source>
</evidence>
<evidence type="ECO:0000256" key="5">
    <source>
        <dbReference type="PROSITE-ProRule" id="PRU00076"/>
    </source>
</evidence>
<feature type="transmembrane region" description="Helical" evidence="6">
    <location>
        <begin position="321"/>
        <end position="343"/>
    </location>
</feature>
<name>A0A818UCN2_9BILA</name>
<dbReference type="Proteomes" id="UP000663865">
    <property type="component" value="Unassembled WGS sequence"/>
</dbReference>
<feature type="domain" description="G-protein coupled receptors family 1 profile" evidence="8">
    <location>
        <begin position="84"/>
        <end position="340"/>
    </location>
</feature>
<dbReference type="AlphaFoldDB" id="A0A818UCN2"/>
<reference evidence="10" key="1">
    <citation type="submission" date="2021-02" db="EMBL/GenBank/DDBJ databases">
        <authorList>
            <person name="Nowell W R."/>
        </authorList>
    </citation>
    <scope>NUCLEOTIDE SEQUENCE</scope>
</reference>
<dbReference type="Proteomes" id="UP000663869">
    <property type="component" value="Unassembled WGS sequence"/>
</dbReference>
<dbReference type="Proteomes" id="UP000663838">
    <property type="component" value="Unassembled WGS sequence"/>
</dbReference>
<protein>
    <recommendedName>
        <fullName evidence="14">G-protein coupled receptors family 1 profile domain-containing protein</fullName>
    </recommendedName>
</protein>
<evidence type="ECO:0000313" key="13">
    <source>
        <dbReference type="Proteomes" id="UP000663869"/>
    </source>
</evidence>
<dbReference type="Gene3D" id="1.20.1070.10">
    <property type="entry name" value="Rhodopsin 7-helix transmembrane proteins"/>
    <property type="match status" value="1"/>
</dbReference>
<dbReference type="EMBL" id="CAJNYV010002256">
    <property type="protein sequence ID" value="CAF3464507.1"/>
    <property type="molecule type" value="Genomic_DNA"/>
</dbReference>
<feature type="transmembrane region" description="Helical" evidence="6">
    <location>
        <begin position="69"/>
        <end position="93"/>
    </location>
</feature>
<gene>
    <name evidence="10" type="ORF">FME351_LOCUS26974</name>
    <name evidence="9" type="ORF">KIK155_LOCUS13341</name>
    <name evidence="12" type="ORF">TOA249_LOCUS20379</name>
    <name evidence="11" type="ORF">TSG867_LOCUS20995</name>
</gene>
<feature type="domain" description="EGF-like" evidence="7">
    <location>
        <begin position="5"/>
        <end position="45"/>
    </location>
</feature>
<dbReference type="Proteomes" id="UP000663862">
    <property type="component" value="Unassembled WGS sequence"/>
</dbReference>